<comment type="caution">
    <text evidence="2">The sequence shown here is derived from an EMBL/GenBank/DDBJ whole genome shotgun (WGS) entry which is preliminary data.</text>
</comment>
<name>K2MJV7_9HYPH</name>
<evidence type="ECO:0000259" key="1">
    <source>
        <dbReference type="Pfam" id="PF11716"/>
    </source>
</evidence>
<gene>
    <name evidence="2" type="ORF">NA2_01465</name>
</gene>
<reference evidence="2 3" key="1">
    <citation type="journal article" date="2012" name="J. Bacteriol.">
        <title>Genome Sequence of Nitratireductor pacificus Type Strain pht-3B.</title>
        <authorList>
            <person name="Lai Q."/>
            <person name="Li G."/>
            <person name="Shao Z."/>
        </authorList>
    </citation>
    <scope>NUCLEOTIDE SEQUENCE [LARGE SCALE GENOMIC DNA]</scope>
    <source>
        <strain evidence="3">pht-3B</strain>
    </source>
</reference>
<feature type="domain" description="Mycothiol-dependent maleylpyruvate isomerase metal-binding" evidence="1">
    <location>
        <begin position="38"/>
        <end position="164"/>
    </location>
</feature>
<dbReference type="AlphaFoldDB" id="K2MJV7"/>
<dbReference type="GO" id="GO:0046872">
    <property type="term" value="F:metal ion binding"/>
    <property type="evidence" value="ECO:0007669"/>
    <property type="project" value="InterPro"/>
</dbReference>
<evidence type="ECO:0000313" key="3">
    <source>
        <dbReference type="Proteomes" id="UP000006786"/>
    </source>
</evidence>
<proteinExistence type="predicted"/>
<dbReference type="InterPro" id="IPR034660">
    <property type="entry name" value="DinB/YfiT-like"/>
</dbReference>
<sequence>MNPTPQEDQARAALRARQGMGARYDAPAAPAGDMLLARRATAFFARKLNELTDAALDLPSSRPGLPRRHLIVIAGYQARMLAELVAWVREGQAGPPPRRANVEPDEIAWGMTLPSHALRNLVRHAVVHLDVEWRDLSDRQWEQTVTDAGGVALSIRETPMIRARTLREIVMDLDVGVTTANLPDGIRL</sequence>
<dbReference type="InterPro" id="IPR024344">
    <property type="entry name" value="MDMPI_metal-binding"/>
</dbReference>
<dbReference type="Gene3D" id="1.20.120.450">
    <property type="entry name" value="dinb family like domain"/>
    <property type="match status" value="1"/>
</dbReference>
<dbReference type="Pfam" id="PF11716">
    <property type="entry name" value="MDMPI_N"/>
    <property type="match status" value="1"/>
</dbReference>
<evidence type="ECO:0000313" key="2">
    <source>
        <dbReference type="EMBL" id="EKF21005.1"/>
    </source>
</evidence>
<protein>
    <recommendedName>
        <fullName evidence="1">Mycothiol-dependent maleylpyruvate isomerase metal-binding domain-containing protein</fullName>
    </recommendedName>
</protein>
<organism evidence="2 3">
    <name type="scientific">Nitratireductor pacificus pht-3B</name>
    <dbReference type="NCBI Taxonomy" id="391937"/>
    <lineage>
        <taxon>Bacteria</taxon>
        <taxon>Pseudomonadati</taxon>
        <taxon>Pseudomonadota</taxon>
        <taxon>Alphaproteobacteria</taxon>
        <taxon>Hyphomicrobiales</taxon>
        <taxon>Phyllobacteriaceae</taxon>
        <taxon>Nitratireductor</taxon>
    </lineage>
</organism>
<dbReference type="STRING" id="391937.NA2_01465"/>
<accession>K2MJV7</accession>
<dbReference type="eggNOG" id="ENOG5030CHN">
    <property type="taxonomic scope" value="Bacteria"/>
</dbReference>
<dbReference type="EMBL" id="AMRM01000001">
    <property type="protein sequence ID" value="EKF21005.1"/>
    <property type="molecule type" value="Genomic_DNA"/>
</dbReference>
<keyword evidence="3" id="KW-1185">Reference proteome</keyword>
<dbReference type="Proteomes" id="UP000006786">
    <property type="component" value="Unassembled WGS sequence"/>
</dbReference>
<dbReference type="RefSeq" id="WP_008593372.1">
    <property type="nucleotide sequence ID" value="NZ_AMRM01000001.1"/>
</dbReference>
<dbReference type="PATRIC" id="fig|391937.3.peg.305"/>
<dbReference type="OrthoDB" id="7847787at2"/>
<dbReference type="SUPFAM" id="SSF109854">
    <property type="entry name" value="DinB/YfiT-like putative metalloenzymes"/>
    <property type="match status" value="1"/>
</dbReference>